<feature type="transmembrane region" description="Helical" evidence="6">
    <location>
        <begin position="120"/>
        <end position="142"/>
    </location>
</feature>
<dbReference type="Pfam" id="PF07690">
    <property type="entry name" value="MFS_1"/>
    <property type="match status" value="1"/>
</dbReference>
<keyword evidence="3 6" id="KW-0812">Transmembrane</keyword>
<evidence type="ECO:0000256" key="2">
    <source>
        <dbReference type="ARBA" id="ARBA00022475"/>
    </source>
</evidence>
<dbReference type="PANTHER" id="PTHR43124">
    <property type="entry name" value="PURINE EFFLUX PUMP PBUE"/>
    <property type="match status" value="1"/>
</dbReference>
<keyword evidence="4 6" id="KW-1133">Transmembrane helix</keyword>
<feature type="transmembrane region" description="Helical" evidence="6">
    <location>
        <begin position="317"/>
        <end position="338"/>
    </location>
</feature>
<evidence type="ECO:0000313" key="8">
    <source>
        <dbReference type="EMBL" id="AYG59971.1"/>
    </source>
</evidence>
<feature type="transmembrane region" description="Helical" evidence="6">
    <location>
        <begin position="381"/>
        <end position="399"/>
    </location>
</feature>
<dbReference type="GO" id="GO:0022857">
    <property type="term" value="F:transmembrane transporter activity"/>
    <property type="evidence" value="ECO:0007669"/>
    <property type="project" value="InterPro"/>
</dbReference>
<feature type="transmembrane region" description="Helical" evidence="6">
    <location>
        <begin position="292"/>
        <end position="311"/>
    </location>
</feature>
<feature type="transmembrane region" description="Helical" evidence="6">
    <location>
        <begin position="350"/>
        <end position="369"/>
    </location>
</feature>
<evidence type="ECO:0000259" key="7">
    <source>
        <dbReference type="PROSITE" id="PS50850"/>
    </source>
</evidence>
<dbReference type="Gene3D" id="1.20.1250.20">
    <property type="entry name" value="MFS general substrate transporter like domains"/>
    <property type="match status" value="1"/>
</dbReference>
<keyword evidence="9" id="KW-1185">Reference proteome</keyword>
<dbReference type="PANTHER" id="PTHR43124:SF3">
    <property type="entry name" value="CHLORAMPHENICOL EFFLUX PUMP RV0191"/>
    <property type="match status" value="1"/>
</dbReference>
<comment type="subcellular location">
    <subcellularLocation>
        <location evidence="1">Cell membrane</location>
        <topology evidence="1">Multi-pass membrane protein</topology>
    </subcellularLocation>
</comment>
<feature type="transmembrane region" description="Helical" evidence="6">
    <location>
        <begin position="260"/>
        <end position="280"/>
    </location>
</feature>
<evidence type="ECO:0000256" key="4">
    <source>
        <dbReference type="ARBA" id="ARBA00022989"/>
    </source>
</evidence>
<keyword evidence="5 6" id="KW-0472">Membrane</keyword>
<evidence type="ECO:0000256" key="6">
    <source>
        <dbReference type="SAM" id="Phobius"/>
    </source>
</evidence>
<accession>A0A387FVS1</accession>
<feature type="transmembrane region" description="Helical" evidence="6">
    <location>
        <begin position="229"/>
        <end position="248"/>
    </location>
</feature>
<feature type="transmembrane region" description="Helical" evidence="6">
    <location>
        <begin position="28"/>
        <end position="55"/>
    </location>
</feature>
<dbReference type="OrthoDB" id="9812189at2"/>
<dbReference type="PROSITE" id="PS50850">
    <property type="entry name" value="MFS"/>
    <property type="match status" value="1"/>
</dbReference>
<dbReference type="InterPro" id="IPR050189">
    <property type="entry name" value="MFS_Efflux_Transporters"/>
</dbReference>
<dbReference type="InterPro" id="IPR020846">
    <property type="entry name" value="MFS_dom"/>
</dbReference>
<dbReference type="SUPFAM" id="SSF103473">
    <property type="entry name" value="MFS general substrate transporter"/>
    <property type="match status" value="1"/>
</dbReference>
<evidence type="ECO:0000313" key="9">
    <source>
        <dbReference type="Proteomes" id="UP000282195"/>
    </source>
</evidence>
<keyword evidence="2" id="KW-1003">Cell membrane</keyword>
<dbReference type="InterPro" id="IPR011701">
    <property type="entry name" value="MFS"/>
</dbReference>
<dbReference type="Proteomes" id="UP000282195">
    <property type="component" value="Chromosome"/>
</dbReference>
<feature type="transmembrane region" description="Helical" evidence="6">
    <location>
        <begin position="67"/>
        <end position="88"/>
    </location>
</feature>
<feature type="transmembrane region" description="Helical" evidence="6">
    <location>
        <begin position="95"/>
        <end position="114"/>
    </location>
</feature>
<name>A0A387FVS1_9HYPH</name>
<feature type="transmembrane region" description="Helical" evidence="6">
    <location>
        <begin position="182"/>
        <end position="204"/>
    </location>
</feature>
<organism evidence="8 9">
    <name type="scientific">Rhizobium jaguaris</name>
    <dbReference type="NCBI Taxonomy" id="1312183"/>
    <lineage>
        <taxon>Bacteria</taxon>
        <taxon>Pseudomonadati</taxon>
        <taxon>Pseudomonadota</taxon>
        <taxon>Alphaproteobacteria</taxon>
        <taxon>Hyphomicrobiales</taxon>
        <taxon>Rhizobiaceae</taxon>
        <taxon>Rhizobium/Agrobacterium group</taxon>
        <taxon>Rhizobium</taxon>
    </lineage>
</organism>
<sequence>MEVRNSSEFLERQKGKDSAMSQEKESNWLGVFAVALSATVFCTTEFLPVGVLRYIGEGLGVSEGTAGLMVTAPGVLAAVAAPVVTVAVKNHDRRLVLLGLSLLLVLSNLVSMLAPSFAALIVGRVLFGIGLGGFWAIGAGLGGRLVAERSVGRATSIIFAGVSLGMLIGGPAGAIIGDLVGWRAAFGAALAISVLAFLAQVISLPKLEVQQRVRPSDLLGIAQTQQGRIGLIAMFLVLTGQFATYTYVTPFLAQVSGFSGAAISSILLGYTAIGLLGNFVGGAGASHSIHKTFMVTIVFLMLPMLLLPVVGVSQAGVLLLLAIWGLSYGAMPVALQMWMAKAAPHVAEGGMALFVANFQISIAVGSFVGGLVVDGFGLFDAMYFGGVMSALSLVSILLFGRVHTHAQADATA</sequence>
<evidence type="ECO:0000256" key="1">
    <source>
        <dbReference type="ARBA" id="ARBA00004651"/>
    </source>
</evidence>
<protein>
    <submittedName>
        <fullName evidence="8">MFS transporter</fullName>
    </submittedName>
</protein>
<gene>
    <name evidence="8" type="ORF">CCGE525_14995</name>
</gene>
<dbReference type="InterPro" id="IPR036259">
    <property type="entry name" value="MFS_trans_sf"/>
</dbReference>
<proteinExistence type="predicted"/>
<dbReference type="GO" id="GO:0005886">
    <property type="term" value="C:plasma membrane"/>
    <property type="evidence" value="ECO:0007669"/>
    <property type="project" value="UniProtKB-SubCell"/>
</dbReference>
<reference evidence="8 9" key="1">
    <citation type="submission" date="2018-10" db="EMBL/GenBank/DDBJ databases">
        <title>Rhizobium etli, R. leguminosarum and a new Rhizobium genospecies from Phaseolus dumosus.</title>
        <authorList>
            <person name="Ramirez-Puebla S.T."/>
            <person name="Rogel-Hernandez M.A."/>
            <person name="Guerrero G."/>
            <person name="Ormeno-Orrillo E."/>
            <person name="Martinez-Romero J.C."/>
            <person name="Negrete-Yankelevich S."/>
            <person name="Martinez-Romero E."/>
        </authorList>
    </citation>
    <scope>NUCLEOTIDE SEQUENCE [LARGE SCALE GENOMIC DNA]</scope>
    <source>
        <strain evidence="8 9">CCGE525</strain>
    </source>
</reference>
<feature type="transmembrane region" description="Helical" evidence="6">
    <location>
        <begin position="154"/>
        <end position="176"/>
    </location>
</feature>
<feature type="domain" description="Major facilitator superfamily (MFS) profile" evidence="7">
    <location>
        <begin position="23"/>
        <end position="404"/>
    </location>
</feature>
<evidence type="ECO:0000256" key="3">
    <source>
        <dbReference type="ARBA" id="ARBA00022692"/>
    </source>
</evidence>
<evidence type="ECO:0000256" key="5">
    <source>
        <dbReference type="ARBA" id="ARBA00023136"/>
    </source>
</evidence>
<dbReference type="AlphaFoldDB" id="A0A387FVS1"/>
<dbReference type="EMBL" id="CP032694">
    <property type="protein sequence ID" value="AYG59971.1"/>
    <property type="molecule type" value="Genomic_DNA"/>
</dbReference>
<dbReference type="KEGG" id="rjg:CCGE525_14995"/>
<dbReference type="CDD" id="cd17324">
    <property type="entry name" value="MFS_NepI_like"/>
    <property type="match status" value="1"/>
</dbReference>